<evidence type="ECO:0000256" key="1">
    <source>
        <dbReference type="ARBA" id="ARBA00007583"/>
    </source>
</evidence>
<feature type="non-terminal residue" evidence="5">
    <location>
        <position position="316"/>
    </location>
</feature>
<dbReference type="InterPro" id="IPR021520">
    <property type="entry name" value="Stealth_CR2"/>
</dbReference>
<evidence type="ECO:0008006" key="6">
    <source>
        <dbReference type="Google" id="ProtNLM"/>
    </source>
</evidence>
<feature type="domain" description="Stealth protein CR2 conserved region 2" evidence="3">
    <location>
        <begin position="43"/>
        <end position="147"/>
    </location>
</feature>
<evidence type="ECO:0000259" key="3">
    <source>
        <dbReference type="Pfam" id="PF11380"/>
    </source>
</evidence>
<dbReference type="InterPro" id="IPR031358">
    <property type="entry name" value="Stealth_CR1"/>
</dbReference>
<dbReference type="EMBL" id="UINC01031399">
    <property type="protein sequence ID" value="SVB17380.1"/>
    <property type="molecule type" value="Genomic_DNA"/>
</dbReference>
<dbReference type="InterPro" id="IPR047141">
    <property type="entry name" value="Stealth"/>
</dbReference>
<comment type="similarity">
    <text evidence="1">Belongs to the stealth family.</text>
</comment>
<evidence type="ECO:0000313" key="5">
    <source>
        <dbReference type="EMBL" id="SVB17380.1"/>
    </source>
</evidence>
<dbReference type="Pfam" id="PF17101">
    <property type="entry name" value="Stealth_CR1"/>
    <property type="match status" value="1"/>
</dbReference>
<sequence length="316" mass="37031">MDYNNPIDAVITWVDGNDPLHQKKITEALSLEKSKRLYIGSSKYKQIGEIYFCVLSILKFAPFIRNIFIVSDSQVPEFIKKDSLNNPRIKIVDHKEIFKGLLGFTPTFNPRCIDALLHRIPGLSERFISFNDDMFLIQKTKKEDWFEGGVTPVLRGKWSTSYNNLWYKKAASFLFPFLKKRPSYNLAQSLSANMVGYNKKYYRSFHSGRPLLKSILRDYFKLNPKTLHNQLKYRFRHQNQFMPYSLGWHLMIKNRGAALKSTLGLEEITNIKRLSIGKFKILLKKAYQDPAIFSLNIQDLNLGEKNIQDYFKAWMF</sequence>
<organism evidence="5">
    <name type="scientific">marine metagenome</name>
    <dbReference type="NCBI Taxonomy" id="408172"/>
    <lineage>
        <taxon>unclassified sequences</taxon>
        <taxon>metagenomes</taxon>
        <taxon>ecological metagenomes</taxon>
    </lineage>
</organism>
<dbReference type="PANTHER" id="PTHR24045">
    <property type="match status" value="1"/>
</dbReference>
<name>A0A382BU99_9ZZZZ</name>
<gene>
    <name evidence="5" type="ORF">METZ01_LOCUS170234</name>
</gene>
<evidence type="ECO:0000259" key="4">
    <source>
        <dbReference type="Pfam" id="PF17101"/>
    </source>
</evidence>
<dbReference type="PANTHER" id="PTHR24045:SF0">
    <property type="entry name" value="N-ACETYLGLUCOSAMINE-1-PHOSPHOTRANSFERASE SUBUNITS ALPHA_BETA"/>
    <property type="match status" value="1"/>
</dbReference>
<dbReference type="Pfam" id="PF11380">
    <property type="entry name" value="Stealth_CR2"/>
    <property type="match status" value="1"/>
</dbReference>
<feature type="domain" description="Stealth protein CR1 conserved region 1" evidence="4">
    <location>
        <begin position="6"/>
        <end position="28"/>
    </location>
</feature>
<accession>A0A382BU99</accession>
<evidence type="ECO:0000256" key="2">
    <source>
        <dbReference type="ARBA" id="ARBA00022679"/>
    </source>
</evidence>
<reference evidence="5" key="1">
    <citation type="submission" date="2018-05" db="EMBL/GenBank/DDBJ databases">
        <authorList>
            <person name="Lanie J.A."/>
            <person name="Ng W.-L."/>
            <person name="Kazmierczak K.M."/>
            <person name="Andrzejewski T.M."/>
            <person name="Davidsen T.M."/>
            <person name="Wayne K.J."/>
            <person name="Tettelin H."/>
            <person name="Glass J.I."/>
            <person name="Rusch D."/>
            <person name="Podicherti R."/>
            <person name="Tsui H.-C.T."/>
            <person name="Winkler M.E."/>
        </authorList>
    </citation>
    <scope>NUCLEOTIDE SEQUENCE</scope>
</reference>
<protein>
    <recommendedName>
        <fullName evidence="6">Stealth protein CR2 conserved region 2 domain-containing protein</fullName>
    </recommendedName>
</protein>
<proteinExistence type="inferred from homology"/>
<dbReference type="AlphaFoldDB" id="A0A382BU99"/>
<keyword evidence="2" id="KW-0808">Transferase</keyword>
<feature type="non-terminal residue" evidence="5">
    <location>
        <position position="1"/>
    </location>
</feature>
<dbReference type="GO" id="GO:0016772">
    <property type="term" value="F:transferase activity, transferring phosphorus-containing groups"/>
    <property type="evidence" value="ECO:0007669"/>
    <property type="project" value="InterPro"/>
</dbReference>
<dbReference type="GO" id="GO:0005794">
    <property type="term" value="C:Golgi apparatus"/>
    <property type="evidence" value="ECO:0007669"/>
    <property type="project" value="TreeGrafter"/>
</dbReference>